<comment type="caution">
    <text evidence="10">The sequence shown here is derived from an EMBL/GenBank/DDBJ whole genome shotgun (WGS) entry which is preliminary data.</text>
</comment>
<evidence type="ECO:0000256" key="1">
    <source>
        <dbReference type="ARBA" id="ARBA00004651"/>
    </source>
</evidence>
<dbReference type="InterPro" id="IPR002549">
    <property type="entry name" value="AI-2E-like"/>
</dbReference>
<keyword evidence="4" id="KW-1003">Cell membrane</keyword>
<evidence type="ECO:0000256" key="3">
    <source>
        <dbReference type="ARBA" id="ARBA00022448"/>
    </source>
</evidence>
<feature type="transmembrane region" description="Helical" evidence="9">
    <location>
        <begin position="82"/>
        <end position="100"/>
    </location>
</feature>
<keyword evidence="3" id="KW-0813">Transport</keyword>
<reference evidence="10 11" key="1">
    <citation type="submission" date="2023-05" db="EMBL/GenBank/DDBJ databases">
        <title>Metabolic capabilities are highly conserved among human nasal-associated Corynebacterium species in pangenomic analyses.</title>
        <authorList>
            <person name="Tran T.H."/>
            <person name="Roberts A.Q."/>
            <person name="Escapa I.F."/>
            <person name="Gao W."/>
            <person name="Conlan S."/>
            <person name="Kong H."/>
            <person name="Segre J.A."/>
            <person name="Kelly M.S."/>
            <person name="Lemon K.P."/>
        </authorList>
    </citation>
    <scope>NUCLEOTIDE SEQUENCE [LARGE SCALE GENOMIC DNA]</scope>
    <source>
        <strain evidence="10 11">KPL3802</strain>
    </source>
</reference>
<feature type="transmembrane region" description="Helical" evidence="9">
    <location>
        <begin position="307"/>
        <end position="327"/>
    </location>
</feature>
<feature type="compositionally biased region" description="Polar residues" evidence="8">
    <location>
        <begin position="1"/>
        <end position="35"/>
    </location>
</feature>
<feature type="transmembrane region" description="Helical" evidence="9">
    <location>
        <begin position="281"/>
        <end position="301"/>
    </location>
</feature>
<evidence type="ECO:0000256" key="9">
    <source>
        <dbReference type="SAM" id="Phobius"/>
    </source>
</evidence>
<feature type="region of interest" description="Disordered" evidence="8">
    <location>
        <begin position="433"/>
        <end position="490"/>
    </location>
</feature>
<evidence type="ECO:0000256" key="6">
    <source>
        <dbReference type="ARBA" id="ARBA00022989"/>
    </source>
</evidence>
<feature type="transmembrane region" description="Helical" evidence="9">
    <location>
        <begin position="106"/>
        <end position="127"/>
    </location>
</feature>
<feature type="compositionally biased region" description="Basic and acidic residues" evidence="8">
    <location>
        <begin position="470"/>
        <end position="480"/>
    </location>
</feature>
<evidence type="ECO:0000256" key="4">
    <source>
        <dbReference type="ARBA" id="ARBA00022475"/>
    </source>
</evidence>
<feature type="transmembrane region" description="Helical" evidence="9">
    <location>
        <begin position="224"/>
        <end position="245"/>
    </location>
</feature>
<gene>
    <name evidence="10" type="ORF">QPX34_00655</name>
</gene>
<keyword evidence="7 9" id="KW-0472">Membrane</keyword>
<evidence type="ECO:0000313" key="11">
    <source>
        <dbReference type="Proteomes" id="UP001239414"/>
    </source>
</evidence>
<feature type="transmembrane region" description="Helical" evidence="9">
    <location>
        <begin position="377"/>
        <end position="410"/>
    </location>
</feature>
<keyword evidence="11" id="KW-1185">Reference proteome</keyword>
<keyword evidence="5 9" id="KW-0812">Transmembrane</keyword>
<accession>A0ABT7FLR6</accession>
<comment type="similarity">
    <text evidence="2">Belongs to the autoinducer-2 exporter (AI-2E) (TC 2.A.86) family.</text>
</comment>
<sequence>MTTPENHSPNGAGQHSGQNSAQRPQYPSALEQNVANRKADAKNPYAAPLVSPDESQLGAEVATADPADRDNKSAVLAKDFRSMAKISVCFILIAAGLGLAGFLLRFIWVGLLPVILAILVSTVLYPVTAWLRSVGFPRTLAAVTTLLGLVVIFGGIFAAMAPMVTAQSKVLINEAEAGIMQLTKMVNDSPLDIEVDQLQSVFQDIVTFAKGQASTIATGVLSGVSMASSIAVATVIMLFITFFILKDGDRFLPWLRKYTGNSAAWHITELTSRVWKTLSGFIQAQAIVALVDAVFIGLGLWALQVPLALVIAVITFFAGFIPIIGAVTAGALAVIIALVSNGLTNALLALALIIIVQQVESNVLQPILQSRAMGLHAAIVLLSITVGSTLAGIVGAFLAVPVAATIAVVLRYHAEMAALRAGEVSPDDIEVVTGSKAASKDNKDDEAVDADNTDSEAQRPNDGDNTSNNPREESPREKVKQLFAAMSPLQ</sequence>
<dbReference type="EMBL" id="JASNUO010000001">
    <property type="protein sequence ID" value="MDK4246534.1"/>
    <property type="molecule type" value="Genomic_DNA"/>
</dbReference>
<feature type="transmembrane region" description="Helical" evidence="9">
    <location>
        <begin position="334"/>
        <end position="357"/>
    </location>
</feature>
<dbReference type="Pfam" id="PF01594">
    <property type="entry name" value="AI-2E_transport"/>
    <property type="match status" value="1"/>
</dbReference>
<evidence type="ECO:0000256" key="2">
    <source>
        <dbReference type="ARBA" id="ARBA00009773"/>
    </source>
</evidence>
<protein>
    <submittedName>
        <fullName evidence="10">AI-2E family transporter</fullName>
    </submittedName>
</protein>
<evidence type="ECO:0000313" key="10">
    <source>
        <dbReference type="EMBL" id="MDK4246534.1"/>
    </source>
</evidence>
<feature type="region of interest" description="Disordered" evidence="8">
    <location>
        <begin position="1"/>
        <end position="65"/>
    </location>
</feature>
<organism evidence="10 11">
    <name type="scientific">Corynebacterium accolens</name>
    <dbReference type="NCBI Taxonomy" id="38284"/>
    <lineage>
        <taxon>Bacteria</taxon>
        <taxon>Bacillati</taxon>
        <taxon>Actinomycetota</taxon>
        <taxon>Actinomycetes</taxon>
        <taxon>Mycobacteriales</taxon>
        <taxon>Corynebacteriaceae</taxon>
        <taxon>Corynebacterium</taxon>
    </lineage>
</organism>
<evidence type="ECO:0000256" key="8">
    <source>
        <dbReference type="SAM" id="MobiDB-lite"/>
    </source>
</evidence>
<name>A0ABT7FLR6_9CORY</name>
<dbReference type="PANTHER" id="PTHR21716:SF53">
    <property type="entry name" value="PERMEASE PERM-RELATED"/>
    <property type="match status" value="1"/>
</dbReference>
<dbReference type="RefSeq" id="WP_284612396.1">
    <property type="nucleotide sequence ID" value="NZ_JASNUO010000001.1"/>
</dbReference>
<evidence type="ECO:0000256" key="7">
    <source>
        <dbReference type="ARBA" id="ARBA00023136"/>
    </source>
</evidence>
<dbReference type="Proteomes" id="UP001239414">
    <property type="component" value="Unassembled WGS sequence"/>
</dbReference>
<keyword evidence="6 9" id="KW-1133">Transmembrane helix</keyword>
<dbReference type="PANTHER" id="PTHR21716">
    <property type="entry name" value="TRANSMEMBRANE PROTEIN"/>
    <property type="match status" value="1"/>
</dbReference>
<feature type="transmembrane region" description="Helical" evidence="9">
    <location>
        <begin position="139"/>
        <end position="161"/>
    </location>
</feature>
<proteinExistence type="inferred from homology"/>
<evidence type="ECO:0000256" key="5">
    <source>
        <dbReference type="ARBA" id="ARBA00022692"/>
    </source>
</evidence>
<comment type="subcellular location">
    <subcellularLocation>
        <location evidence="1">Cell membrane</location>
        <topology evidence="1">Multi-pass membrane protein</topology>
    </subcellularLocation>
</comment>